<dbReference type="AlphaFoldDB" id="A0A2T0M136"/>
<keyword evidence="2" id="KW-0472">Membrane</keyword>
<feature type="transmembrane region" description="Helical" evidence="2">
    <location>
        <begin position="47"/>
        <end position="66"/>
    </location>
</feature>
<gene>
    <name evidence="3" type="ORF">B0I33_102434</name>
</gene>
<evidence type="ECO:0000313" key="3">
    <source>
        <dbReference type="EMBL" id="PRX50313.1"/>
    </source>
</evidence>
<keyword evidence="2" id="KW-0812">Transmembrane</keyword>
<feature type="compositionally biased region" description="Gly residues" evidence="1">
    <location>
        <begin position="241"/>
        <end position="252"/>
    </location>
</feature>
<accession>A0A2T0M136</accession>
<keyword evidence="2" id="KW-1133">Transmembrane helix</keyword>
<feature type="region of interest" description="Disordered" evidence="1">
    <location>
        <begin position="1"/>
        <end position="44"/>
    </location>
</feature>
<protein>
    <submittedName>
        <fullName evidence="3">Uncharacterized protein</fullName>
    </submittedName>
</protein>
<feature type="compositionally biased region" description="Polar residues" evidence="1">
    <location>
        <begin position="312"/>
        <end position="321"/>
    </location>
</feature>
<feature type="compositionally biased region" description="Low complexity" evidence="1">
    <location>
        <begin position="270"/>
        <end position="279"/>
    </location>
</feature>
<evidence type="ECO:0000256" key="1">
    <source>
        <dbReference type="SAM" id="MobiDB-lite"/>
    </source>
</evidence>
<dbReference type="EMBL" id="PVNH01000002">
    <property type="protein sequence ID" value="PRX50313.1"/>
    <property type="molecule type" value="Genomic_DNA"/>
</dbReference>
<sequence length="321" mass="33333">MGNDGECEQIGIMADQNSRKPSTEEAAGAPDKTEAESSESSGRSSGIRLAQVAAAALAAILAAFLASSLGVYGTVVGAGVLSVVTTVGSELLLRSMERTKHAARRTKEMALRVLPAETQRQVPGHHTFTYKQVPGTRRTRAFERAGAPWASTEATRYLPLPGQDPPGSDEPTVFLPKPEDAGEAPAGRNGVLGWLRRRWPLLLATSALAFVIGMGAVTAFEQVSGRALDGGSGSTVSRLVSGGGSGGSGDSGGTERAPGDDQRQEQPVAPTTSDSPTETQESEPTETSEPTEPSTPAEEEQEPTGEPGEQTATEPQTEPSP</sequence>
<comment type="caution">
    <text evidence="3">The sequence shown here is derived from an EMBL/GenBank/DDBJ whole genome shotgun (WGS) entry which is preliminary data.</text>
</comment>
<name>A0A2T0M136_9PSEU</name>
<feature type="region of interest" description="Disordered" evidence="1">
    <location>
        <begin position="156"/>
        <end position="186"/>
    </location>
</feature>
<reference evidence="3 4" key="1">
    <citation type="submission" date="2018-03" db="EMBL/GenBank/DDBJ databases">
        <title>Genomic Encyclopedia of Type Strains, Phase III (KMG-III): the genomes of soil and plant-associated and newly described type strains.</title>
        <authorList>
            <person name="Whitman W."/>
        </authorList>
    </citation>
    <scope>NUCLEOTIDE SEQUENCE [LARGE SCALE GENOMIC DNA]</scope>
    <source>
        <strain evidence="3 4">CGMCC 4.7125</strain>
    </source>
</reference>
<evidence type="ECO:0000313" key="4">
    <source>
        <dbReference type="Proteomes" id="UP000238362"/>
    </source>
</evidence>
<keyword evidence="4" id="KW-1185">Reference proteome</keyword>
<proteinExistence type="predicted"/>
<feature type="compositionally biased region" description="Low complexity" evidence="1">
    <location>
        <begin position="287"/>
        <end position="296"/>
    </location>
</feature>
<feature type="transmembrane region" description="Helical" evidence="2">
    <location>
        <begin position="72"/>
        <end position="93"/>
    </location>
</feature>
<dbReference type="Proteomes" id="UP000238362">
    <property type="component" value="Unassembled WGS sequence"/>
</dbReference>
<organism evidence="3 4">
    <name type="scientific">Prauserella shujinwangii</name>
    <dbReference type="NCBI Taxonomy" id="1453103"/>
    <lineage>
        <taxon>Bacteria</taxon>
        <taxon>Bacillati</taxon>
        <taxon>Actinomycetota</taxon>
        <taxon>Actinomycetes</taxon>
        <taxon>Pseudonocardiales</taxon>
        <taxon>Pseudonocardiaceae</taxon>
        <taxon>Prauserella</taxon>
    </lineage>
</organism>
<feature type="transmembrane region" description="Helical" evidence="2">
    <location>
        <begin position="201"/>
        <end position="220"/>
    </location>
</feature>
<evidence type="ECO:0000256" key="2">
    <source>
        <dbReference type="SAM" id="Phobius"/>
    </source>
</evidence>
<feature type="region of interest" description="Disordered" evidence="1">
    <location>
        <begin position="227"/>
        <end position="321"/>
    </location>
</feature>